<dbReference type="EMBL" id="LJIX01000006">
    <property type="protein sequence ID" value="KQL18338.1"/>
    <property type="molecule type" value="Genomic_DNA"/>
</dbReference>
<reference evidence="1 2" key="1">
    <citation type="submission" date="2015-09" db="EMBL/GenBank/DDBJ databases">
        <title>Genome sequencing project for genomic taxonomy and phylogenomics of Bacillus-like bacteria.</title>
        <authorList>
            <person name="Liu B."/>
            <person name="Wang J."/>
            <person name="Zhu Y."/>
            <person name="Liu G."/>
            <person name="Chen Q."/>
            <person name="Chen Z."/>
            <person name="Lan J."/>
            <person name="Che J."/>
            <person name="Ge C."/>
            <person name="Shi H."/>
            <person name="Pan Z."/>
            <person name="Liu X."/>
        </authorList>
    </citation>
    <scope>NUCLEOTIDE SEQUENCE [LARGE SCALE GENOMIC DNA]</scope>
    <source>
        <strain evidence="1 2">FJAT-18043</strain>
    </source>
</reference>
<accession>A0A0Q3VG24</accession>
<organism evidence="1 2">
    <name type="scientific">Cytobacillus solani</name>
    <dbReference type="NCBI Taxonomy" id="1637975"/>
    <lineage>
        <taxon>Bacteria</taxon>
        <taxon>Bacillati</taxon>
        <taxon>Bacillota</taxon>
        <taxon>Bacilli</taxon>
        <taxon>Bacillales</taxon>
        <taxon>Bacillaceae</taxon>
        <taxon>Cytobacillus</taxon>
    </lineage>
</organism>
<comment type="caution">
    <text evidence="1">The sequence shown here is derived from an EMBL/GenBank/DDBJ whole genome shotgun (WGS) entry which is preliminary data.</text>
</comment>
<dbReference type="PATRIC" id="fig|1637975.4.peg.1096"/>
<dbReference type="AlphaFoldDB" id="A0A0Q3VG24"/>
<dbReference type="RefSeq" id="WP_056683054.1">
    <property type="nucleotide sequence ID" value="NZ_CP085712.1"/>
</dbReference>
<protein>
    <submittedName>
        <fullName evidence="1">Uncharacterized protein</fullName>
    </submittedName>
</protein>
<proteinExistence type="predicted"/>
<name>A0A0Q3VG24_9BACI</name>
<keyword evidence="2" id="KW-1185">Reference proteome</keyword>
<sequence length="181" mass="20894">MASFLISKFKNYLILLLLKESKRKFINGDPTEIFGDVQELTEESPIIIIGQVDTDTEEFEFEGVPFYKSEIKIKDIYKDTDGTLERNTQITLLQNDLGELDPLVKKNEKVLLFLKKYEGPVIEDAYRLMGLHQGHYKIDKEGEIYPVGENKLKEISNLIEISNLNVLDTFMEKATKQTKNN</sequence>
<dbReference type="Proteomes" id="UP000050996">
    <property type="component" value="Unassembled WGS sequence"/>
</dbReference>
<gene>
    <name evidence="1" type="ORF">AN957_06930</name>
</gene>
<evidence type="ECO:0000313" key="1">
    <source>
        <dbReference type="EMBL" id="KQL18338.1"/>
    </source>
</evidence>
<evidence type="ECO:0000313" key="2">
    <source>
        <dbReference type="Proteomes" id="UP000050996"/>
    </source>
</evidence>